<dbReference type="SUPFAM" id="SSF52058">
    <property type="entry name" value="L domain-like"/>
    <property type="match status" value="1"/>
</dbReference>
<dbReference type="InterPro" id="IPR041118">
    <property type="entry name" value="Rx_N"/>
</dbReference>
<evidence type="ECO:0000259" key="6">
    <source>
        <dbReference type="Pfam" id="PF18052"/>
    </source>
</evidence>
<dbReference type="Pfam" id="PF18052">
    <property type="entry name" value="Rx_N"/>
    <property type="match status" value="1"/>
</dbReference>
<dbReference type="GO" id="GO:0043531">
    <property type="term" value="F:ADP binding"/>
    <property type="evidence" value="ECO:0007669"/>
    <property type="project" value="InterPro"/>
</dbReference>
<reference evidence="8" key="1">
    <citation type="submission" date="2018-05" db="EMBL/GenBank/DDBJ databases">
        <title>Draft genome of Mucuna pruriens seed.</title>
        <authorList>
            <person name="Nnadi N.E."/>
            <person name="Vos R."/>
            <person name="Hasami M.H."/>
            <person name="Devisetty U.K."/>
            <person name="Aguiy J.C."/>
        </authorList>
    </citation>
    <scope>NUCLEOTIDE SEQUENCE [LARGE SCALE GENOMIC DNA]</scope>
    <source>
        <strain evidence="8">JCA_2017</strain>
    </source>
</reference>
<proteinExistence type="predicted"/>
<dbReference type="Gene3D" id="3.80.10.10">
    <property type="entry name" value="Ribonuclease Inhibitor"/>
    <property type="match status" value="2"/>
</dbReference>
<feature type="domain" description="Disease resistance R13L4/SHOC-2-like LRR" evidence="7">
    <location>
        <begin position="493"/>
        <end position="663"/>
    </location>
</feature>
<feature type="non-terminal residue" evidence="8">
    <location>
        <position position="1"/>
    </location>
</feature>
<dbReference type="Gene3D" id="1.10.8.430">
    <property type="entry name" value="Helical domain of apoptotic protease-activating factors"/>
    <property type="match status" value="1"/>
</dbReference>
<dbReference type="Proteomes" id="UP000257109">
    <property type="component" value="Unassembled WGS sequence"/>
</dbReference>
<accession>A0A371H8N7</accession>
<dbReference type="AlphaFoldDB" id="A0A371H8N7"/>
<dbReference type="InterPro" id="IPR027417">
    <property type="entry name" value="P-loop_NTPase"/>
</dbReference>
<sequence length="771" mass="88035">MEAQSLATTTNFYPNSVSGLSRKNMAEYFVSDIADSLLGKLASYVYEEASPAYDLYEDLQGIKDTLSIVKGVLLDAEEKMEHKHGLREWLRQIQNVCLDAEDVLDGFQSQNLRKQVVKTSGSTRMKVGHFFSSSNSLLFRHRMTRQIKHVRHRLDKIAADGNKFGLERIDVDHRLVQRREMTYSHVDASGVIGRENDRDEIIKLLMQPHPHGDGGGDKSVCVIPIVGIGGLGKTTLAKLVFNDTRMDELFQLKMWVCISDEFDIRQIIIKIINSASASAPTIALAHQENIKNLDVEQLQSRLRHKLSGQKYLLVLDDIWNDDRAKWIELKDLIKVGAVGSKILVTTRSNSIASMVGTVRSYVLEGLSIENCFSLFVKWAFKDGEENKYPNLVMIGKEIVKKCGGVPLAVRTVGSSLFFNFDLERWEFVRDHEIWNLKQNKDDILPALKLSYDQMPSYLKHCFAYFSLFPKQYGLVGAQISSLWVVLGLLRSPTLPNSIAKLEHLRALRLENNCKIKRLPHSICKLQNLQILSVRGCVQLETLPKGLGMLISLRKLYITTKQSILSEDEFASLSNLQTLSFEYCDNLKFLFRGAQLPSLEVLIVQSCENLESLPLHIIPKLEVLFVIRCEMLILSNYGNQNQRLKMKFLHLEHCRRLQTLPEWIKGAADTLQTLLILNCESLEMLPEWLTRMTNIKMLHIVNCPQLSYLPSDMHCLSALEELNIDGCPELCPKCEPQTGEYWSFIAHIKRLSIGETREGHLLFRMQSWMRLR</sequence>
<dbReference type="OrthoDB" id="2018467at2759"/>
<evidence type="ECO:0000313" key="8">
    <source>
        <dbReference type="EMBL" id="RDX99076.1"/>
    </source>
</evidence>
<feature type="domain" description="NB-ARC" evidence="5">
    <location>
        <begin position="217"/>
        <end position="381"/>
    </location>
</feature>
<keyword evidence="1" id="KW-0677">Repeat</keyword>
<feature type="domain" description="Disease resistance N-terminal" evidence="6">
    <location>
        <begin position="35"/>
        <end position="124"/>
    </location>
</feature>
<evidence type="ECO:0000259" key="5">
    <source>
        <dbReference type="Pfam" id="PF00931"/>
    </source>
</evidence>
<dbReference type="Gene3D" id="3.40.50.300">
    <property type="entry name" value="P-loop containing nucleotide triphosphate hydrolases"/>
    <property type="match status" value="1"/>
</dbReference>
<dbReference type="InterPro" id="IPR002182">
    <property type="entry name" value="NB-ARC"/>
</dbReference>
<dbReference type="CDD" id="cd14798">
    <property type="entry name" value="RX-CC_like"/>
    <property type="match status" value="1"/>
</dbReference>
<evidence type="ECO:0000313" key="9">
    <source>
        <dbReference type="Proteomes" id="UP000257109"/>
    </source>
</evidence>
<evidence type="ECO:0000256" key="2">
    <source>
        <dbReference type="ARBA" id="ARBA00022741"/>
    </source>
</evidence>
<dbReference type="InterPro" id="IPR032675">
    <property type="entry name" value="LRR_dom_sf"/>
</dbReference>
<dbReference type="EMBL" id="QJKJ01003312">
    <property type="protein sequence ID" value="RDX99076.1"/>
    <property type="molecule type" value="Genomic_DNA"/>
</dbReference>
<keyword evidence="4" id="KW-0067">ATP-binding</keyword>
<evidence type="ECO:0000256" key="4">
    <source>
        <dbReference type="ARBA" id="ARBA00022840"/>
    </source>
</evidence>
<dbReference type="InterPro" id="IPR038005">
    <property type="entry name" value="RX-like_CC"/>
</dbReference>
<organism evidence="8 9">
    <name type="scientific">Mucuna pruriens</name>
    <name type="common">Velvet bean</name>
    <name type="synonym">Dolichos pruriens</name>
    <dbReference type="NCBI Taxonomy" id="157652"/>
    <lineage>
        <taxon>Eukaryota</taxon>
        <taxon>Viridiplantae</taxon>
        <taxon>Streptophyta</taxon>
        <taxon>Embryophyta</taxon>
        <taxon>Tracheophyta</taxon>
        <taxon>Spermatophyta</taxon>
        <taxon>Magnoliopsida</taxon>
        <taxon>eudicotyledons</taxon>
        <taxon>Gunneridae</taxon>
        <taxon>Pentapetalae</taxon>
        <taxon>rosids</taxon>
        <taxon>fabids</taxon>
        <taxon>Fabales</taxon>
        <taxon>Fabaceae</taxon>
        <taxon>Papilionoideae</taxon>
        <taxon>50 kb inversion clade</taxon>
        <taxon>NPAAA clade</taxon>
        <taxon>indigoferoid/millettioid clade</taxon>
        <taxon>Phaseoleae</taxon>
        <taxon>Mucuna</taxon>
    </lineage>
</organism>
<comment type="caution">
    <text evidence="8">The sequence shown here is derived from an EMBL/GenBank/DDBJ whole genome shotgun (WGS) entry which is preliminary data.</text>
</comment>
<gene>
    <name evidence="8" type="primary">RGA2</name>
    <name evidence="8" type="ORF">CR513_17925</name>
</gene>
<dbReference type="GO" id="GO:0051707">
    <property type="term" value="P:response to other organism"/>
    <property type="evidence" value="ECO:0007669"/>
    <property type="project" value="UniProtKB-ARBA"/>
</dbReference>
<evidence type="ECO:0000259" key="7">
    <source>
        <dbReference type="Pfam" id="PF23598"/>
    </source>
</evidence>
<keyword evidence="3" id="KW-0611">Plant defense</keyword>
<evidence type="ECO:0000256" key="3">
    <source>
        <dbReference type="ARBA" id="ARBA00022821"/>
    </source>
</evidence>
<dbReference type="InterPro" id="IPR055414">
    <property type="entry name" value="LRR_R13L4/SHOC2-like"/>
</dbReference>
<dbReference type="GO" id="GO:0006952">
    <property type="term" value="P:defense response"/>
    <property type="evidence" value="ECO:0007669"/>
    <property type="project" value="UniProtKB-KW"/>
</dbReference>
<keyword evidence="9" id="KW-1185">Reference proteome</keyword>
<dbReference type="SUPFAM" id="SSF52540">
    <property type="entry name" value="P-loop containing nucleoside triphosphate hydrolases"/>
    <property type="match status" value="1"/>
</dbReference>
<dbReference type="PANTHER" id="PTHR36766">
    <property type="entry name" value="PLANT BROAD-SPECTRUM MILDEW RESISTANCE PROTEIN RPW8"/>
    <property type="match status" value="1"/>
</dbReference>
<name>A0A371H8N7_MUCPR</name>
<protein>
    <submittedName>
        <fullName evidence="8">Disease resistance protein RGA2</fullName>
    </submittedName>
</protein>
<dbReference type="Gene3D" id="1.20.5.4130">
    <property type="match status" value="1"/>
</dbReference>
<dbReference type="STRING" id="157652.A0A371H8N7"/>
<dbReference type="InterPro" id="IPR042197">
    <property type="entry name" value="Apaf_helical"/>
</dbReference>
<keyword evidence="2" id="KW-0547">Nucleotide-binding</keyword>
<dbReference type="Pfam" id="PF23598">
    <property type="entry name" value="LRR_14"/>
    <property type="match status" value="1"/>
</dbReference>
<dbReference type="PRINTS" id="PR00364">
    <property type="entry name" value="DISEASERSIST"/>
</dbReference>
<dbReference type="Pfam" id="PF00931">
    <property type="entry name" value="NB-ARC"/>
    <property type="match status" value="1"/>
</dbReference>
<evidence type="ECO:0000256" key="1">
    <source>
        <dbReference type="ARBA" id="ARBA00022737"/>
    </source>
</evidence>
<dbReference type="PANTHER" id="PTHR36766:SF61">
    <property type="entry name" value="NB-ARC DOMAIN DISEASE RESISTANCE PROTEIN"/>
    <property type="match status" value="1"/>
</dbReference>
<dbReference type="GO" id="GO:0005524">
    <property type="term" value="F:ATP binding"/>
    <property type="evidence" value="ECO:0007669"/>
    <property type="project" value="UniProtKB-KW"/>
</dbReference>